<evidence type="ECO:0000256" key="1">
    <source>
        <dbReference type="ARBA" id="ARBA00004123"/>
    </source>
</evidence>
<dbReference type="SUPFAM" id="SSF46785">
    <property type="entry name" value="Winged helix' DNA-binding domain"/>
    <property type="match status" value="1"/>
</dbReference>
<dbReference type="Gene3D" id="1.20.1310.10">
    <property type="entry name" value="Cullin Repeats"/>
    <property type="match status" value="4"/>
</dbReference>
<dbReference type="InterPro" id="IPR045093">
    <property type="entry name" value="Cullin"/>
</dbReference>
<dbReference type="SMART" id="SM00884">
    <property type="entry name" value="Cullin_Nedd8"/>
    <property type="match status" value="1"/>
</dbReference>
<dbReference type="GO" id="GO:0006950">
    <property type="term" value="P:response to stress"/>
    <property type="evidence" value="ECO:0007669"/>
    <property type="project" value="UniProtKB-ARBA"/>
</dbReference>
<sequence>MAQSRSKFVIQPFKHNNQMDEDYANRTWQTLHDAIHLIHRQNAGGLSFEELYRNAYNMVLHKFGDKLYAGLTETITTHLQAVAAQVQAANDEAFLPELKDKWDKHKLSSIMIRDILMYMDRTYVTAQKKTPVYERGLQIFRDEVCRNPRIKDRLLHMLLDLIQRERQGEMIERGLLKTITSMLVELGRDVYVRDFEGPFLQASSTFYQAESQEYISQNSAADYMKKAEQRLQEEVDRVAHYLDPSSEAKTRQVAEQELIARHMKTIAEMEHSGIIAMIEDSKLADLARAYELFKRVTTPTPGLNVIRDIMAGHVRARGTQVVQDEELGRDPVQYVQRLLELRDKYEMVISQAFSGDKLFYNALNQSFEYFINLNKHSPEYISLFVDEQLRKGMKGTSEEDVEATLEKVVMLFRYLQEKDFFEKYYKQHLAKRLLGGRSVSEDAERSMIIKLKHECGHQYTSKLEGMFHDIKLSAEGQEAFRARNSNSSKIGGIELSVHVLTTGFWPNSGQGQAGANSCVLPPQITKCCEVFKEHYLKQHSGRRLTWQTNMGHADIKAVFGGAGAAIRKYEINVSTQMMCILLQFNEADTRTYADLVQATEIPGPDLKRSLQSLACAKFKILNKEPKGRDVFEGDSFSFNADFTAKQLRFKVGTVTATKETEGEKLETRQKVDEDRKPQIDAALVRVMKSRKEMDHNALIAEVTSQLSARFLPSPNVIKKRIESLIEREFLERDKDNWRKYKYVA</sequence>
<protein>
    <recommendedName>
        <fullName evidence="9">Cullin family profile domain-containing protein</fullName>
    </recommendedName>
</protein>
<evidence type="ECO:0000256" key="7">
    <source>
        <dbReference type="PROSITE-ProRule" id="PRU00330"/>
    </source>
</evidence>
<dbReference type="FunFam" id="1.20.1310.10:FF:000002">
    <property type="entry name" value="cullin-3 isoform X1"/>
    <property type="match status" value="1"/>
</dbReference>
<dbReference type="FunFam" id="1.10.10.10:FF:000091">
    <property type="entry name" value="Cullin 3"/>
    <property type="match status" value="1"/>
</dbReference>
<dbReference type="SUPFAM" id="SSF75632">
    <property type="entry name" value="Cullin homology domain"/>
    <property type="match status" value="1"/>
</dbReference>
<organism evidence="10">
    <name type="scientific">Haptolina brevifila</name>
    <dbReference type="NCBI Taxonomy" id="156173"/>
    <lineage>
        <taxon>Eukaryota</taxon>
        <taxon>Haptista</taxon>
        <taxon>Haptophyta</taxon>
        <taxon>Prymnesiophyceae</taxon>
        <taxon>Prymnesiales</taxon>
        <taxon>Prymnesiaceae</taxon>
        <taxon>Haptolina</taxon>
    </lineage>
</organism>
<feature type="domain" description="Cullin family profile" evidence="9">
    <location>
        <begin position="376"/>
        <end position="614"/>
    </location>
</feature>
<dbReference type="InterPro" id="IPR001373">
    <property type="entry name" value="Cullin_N"/>
</dbReference>
<evidence type="ECO:0000256" key="8">
    <source>
        <dbReference type="RuleBase" id="RU003829"/>
    </source>
</evidence>
<gene>
    <name evidence="10" type="ORF">CBRE1094_LOCUS27087</name>
</gene>
<dbReference type="InterPro" id="IPR059120">
    <property type="entry name" value="Cullin-like_AB"/>
</dbReference>
<dbReference type="GO" id="GO:0007165">
    <property type="term" value="P:signal transduction"/>
    <property type="evidence" value="ECO:0007669"/>
    <property type="project" value="UniProtKB-ARBA"/>
</dbReference>
<dbReference type="InterPro" id="IPR036390">
    <property type="entry name" value="WH_DNA-bd_sf"/>
</dbReference>
<dbReference type="EMBL" id="HBGU01049749">
    <property type="protein sequence ID" value="CAD9490992.1"/>
    <property type="molecule type" value="Transcribed_RNA"/>
</dbReference>
<comment type="similarity">
    <text evidence="3 7 8">Belongs to the cullin family.</text>
</comment>
<name>A0A7S2MM82_9EUKA</name>
<dbReference type="PROSITE" id="PS50069">
    <property type="entry name" value="CULLIN_2"/>
    <property type="match status" value="1"/>
</dbReference>
<dbReference type="AlphaFoldDB" id="A0A7S2MM82"/>
<dbReference type="InterPro" id="IPR036317">
    <property type="entry name" value="Cullin_homology_sf"/>
</dbReference>
<dbReference type="SUPFAM" id="SSF74788">
    <property type="entry name" value="Cullin repeat-like"/>
    <property type="match status" value="1"/>
</dbReference>
<proteinExistence type="inferred from homology"/>
<dbReference type="GO" id="GO:0005634">
    <property type="term" value="C:nucleus"/>
    <property type="evidence" value="ECO:0007669"/>
    <property type="project" value="UniProtKB-SubCell"/>
</dbReference>
<dbReference type="GO" id="GO:0043161">
    <property type="term" value="P:proteasome-mediated ubiquitin-dependent protein catabolic process"/>
    <property type="evidence" value="ECO:0007669"/>
    <property type="project" value="UniProtKB-ARBA"/>
</dbReference>
<dbReference type="InterPro" id="IPR019559">
    <property type="entry name" value="Cullin_neddylation_domain"/>
</dbReference>
<comment type="subcellular location">
    <subcellularLocation>
        <location evidence="1">Nucleus</location>
    </subcellularLocation>
</comment>
<dbReference type="GO" id="GO:0000209">
    <property type="term" value="P:protein polyubiquitination"/>
    <property type="evidence" value="ECO:0007669"/>
    <property type="project" value="UniProtKB-ARBA"/>
</dbReference>
<evidence type="ECO:0000256" key="3">
    <source>
        <dbReference type="ARBA" id="ARBA00006019"/>
    </source>
</evidence>
<dbReference type="GO" id="GO:0010468">
    <property type="term" value="P:regulation of gene expression"/>
    <property type="evidence" value="ECO:0007669"/>
    <property type="project" value="UniProtKB-ARBA"/>
</dbReference>
<dbReference type="GO" id="GO:0000278">
    <property type="term" value="P:mitotic cell cycle"/>
    <property type="evidence" value="ECO:0007669"/>
    <property type="project" value="UniProtKB-ARBA"/>
</dbReference>
<dbReference type="FunFam" id="1.20.1310.10:FF:000006">
    <property type="entry name" value="Cullin 3"/>
    <property type="match status" value="1"/>
</dbReference>
<dbReference type="GO" id="GO:0080090">
    <property type="term" value="P:regulation of primary metabolic process"/>
    <property type="evidence" value="ECO:0007669"/>
    <property type="project" value="UniProtKB-ARBA"/>
</dbReference>
<evidence type="ECO:0000313" key="10">
    <source>
        <dbReference type="EMBL" id="CAD9490992.1"/>
    </source>
</evidence>
<dbReference type="SMART" id="SM00182">
    <property type="entry name" value="CULLIN"/>
    <property type="match status" value="1"/>
</dbReference>
<reference evidence="10" key="1">
    <citation type="submission" date="2021-01" db="EMBL/GenBank/DDBJ databases">
        <authorList>
            <person name="Corre E."/>
            <person name="Pelletier E."/>
            <person name="Niang G."/>
            <person name="Scheremetjew M."/>
            <person name="Finn R."/>
            <person name="Kale V."/>
            <person name="Holt S."/>
            <person name="Cochrane G."/>
            <person name="Meng A."/>
            <person name="Brown T."/>
            <person name="Cohen L."/>
        </authorList>
    </citation>
    <scope>NUCLEOTIDE SEQUENCE</scope>
    <source>
        <strain evidence="10">UTEX LB 985</strain>
    </source>
</reference>
<dbReference type="InterPro" id="IPR036388">
    <property type="entry name" value="WH-like_DNA-bd_sf"/>
</dbReference>
<dbReference type="GO" id="GO:0005737">
    <property type="term" value="C:cytoplasm"/>
    <property type="evidence" value="ECO:0007669"/>
    <property type="project" value="UniProtKB-ARBA"/>
</dbReference>
<dbReference type="Gene3D" id="3.30.230.130">
    <property type="entry name" value="Cullin, Chain C, Domain 2"/>
    <property type="match status" value="1"/>
</dbReference>
<dbReference type="Pfam" id="PF00888">
    <property type="entry name" value="Cullin"/>
    <property type="match status" value="1"/>
</dbReference>
<evidence type="ECO:0000259" key="9">
    <source>
        <dbReference type="PROSITE" id="PS50069"/>
    </source>
</evidence>
<keyword evidence="4" id="KW-1017">Isopeptide bond</keyword>
<comment type="pathway">
    <text evidence="2">Protein modification; protein ubiquitination.</text>
</comment>
<evidence type="ECO:0000256" key="4">
    <source>
        <dbReference type="ARBA" id="ARBA00022499"/>
    </source>
</evidence>
<dbReference type="InterPro" id="IPR016159">
    <property type="entry name" value="Cullin_repeat-like_dom_sf"/>
</dbReference>
<keyword evidence="5" id="KW-0832">Ubl conjugation</keyword>
<evidence type="ECO:0000256" key="6">
    <source>
        <dbReference type="ARBA" id="ARBA00023242"/>
    </source>
</evidence>
<dbReference type="GO" id="GO:0031625">
    <property type="term" value="F:ubiquitin protein ligase binding"/>
    <property type="evidence" value="ECO:0007669"/>
    <property type="project" value="InterPro"/>
</dbReference>
<keyword evidence="6" id="KW-0539">Nucleus</keyword>
<dbReference type="Pfam" id="PF26557">
    <property type="entry name" value="Cullin_AB"/>
    <property type="match status" value="1"/>
</dbReference>
<dbReference type="Gene3D" id="1.10.10.10">
    <property type="entry name" value="Winged helix-like DNA-binding domain superfamily/Winged helix DNA-binding domain"/>
    <property type="match status" value="1"/>
</dbReference>
<dbReference type="InterPro" id="IPR016158">
    <property type="entry name" value="Cullin_homology"/>
</dbReference>
<evidence type="ECO:0000256" key="2">
    <source>
        <dbReference type="ARBA" id="ARBA00004906"/>
    </source>
</evidence>
<accession>A0A7S2MM82</accession>
<evidence type="ECO:0000256" key="5">
    <source>
        <dbReference type="ARBA" id="ARBA00022843"/>
    </source>
</evidence>
<dbReference type="FunFam" id="1.20.1310.10:FF:000001">
    <property type="entry name" value="Cullin 3"/>
    <property type="match status" value="1"/>
</dbReference>
<dbReference type="Pfam" id="PF10557">
    <property type="entry name" value="Cullin_Nedd8"/>
    <property type="match status" value="1"/>
</dbReference>
<dbReference type="PANTHER" id="PTHR11932">
    <property type="entry name" value="CULLIN"/>
    <property type="match status" value="1"/>
</dbReference>